<comment type="caution">
    <text evidence="1">The sequence shown here is derived from an EMBL/GenBank/DDBJ whole genome shotgun (WGS) entry which is preliminary data.</text>
</comment>
<name>A0A1X4XW83_9BACT</name>
<dbReference type="InterPro" id="IPR052552">
    <property type="entry name" value="YeaO-like"/>
</dbReference>
<sequence length="113" mass="13704">MLKLKSAYEHYEESDGYRILVDRLWPRGVSKQKAHIDLWLKEVSPSSELRKWYAHDEAKWEEFKKRYFDELKNKKEFLDIILERAKNQIITLVYSSKSPLNNAKALIEYIERR</sequence>
<reference evidence="1 2" key="1">
    <citation type="journal article" date="2017" name="Front. Microbiol.">
        <title>Genome Sequence of Desulfurella amilsii Strain TR1 and Comparative Genomics of Desulfurellaceae Family.</title>
        <authorList>
            <person name="Florentino A.P."/>
            <person name="Stams A.J."/>
            <person name="Sanchez-Andrea I."/>
        </authorList>
    </citation>
    <scope>NUCLEOTIDE SEQUENCE [LARGE SCALE GENOMIC DNA]</scope>
    <source>
        <strain evidence="1 2">TR1</strain>
    </source>
</reference>
<dbReference type="Pfam" id="PF22752">
    <property type="entry name" value="DUF488-N3i"/>
    <property type="match status" value="1"/>
</dbReference>
<dbReference type="GO" id="GO:0032259">
    <property type="term" value="P:methylation"/>
    <property type="evidence" value="ECO:0007669"/>
    <property type="project" value="UniProtKB-KW"/>
</dbReference>
<accession>A0A1X4XW83</accession>
<dbReference type="OrthoDB" id="9790745at2"/>
<gene>
    <name evidence="1" type="ORF">DESAMIL20_1344</name>
</gene>
<evidence type="ECO:0000313" key="1">
    <source>
        <dbReference type="EMBL" id="OSS41791.1"/>
    </source>
</evidence>
<organism evidence="1 2">
    <name type="scientific">Desulfurella amilsii</name>
    <dbReference type="NCBI Taxonomy" id="1562698"/>
    <lineage>
        <taxon>Bacteria</taxon>
        <taxon>Pseudomonadati</taxon>
        <taxon>Campylobacterota</taxon>
        <taxon>Desulfurellia</taxon>
        <taxon>Desulfurellales</taxon>
        <taxon>Desulfurellaceae</taxon>
        <taxon>Desulfurella</taxon>
    </lineage>
</organism>
<keyword evidence="1" id="KW-0489">Methyltransferase</keyword>
<dbReference type="RefSeq" id="WP_086034018.1">
    <property type="nucleotide sequence ID" value="NZ_MDSU01000018.1"/>
</dbReference>
<dbReference type="AlphaFoldDB" id="A0A1X4XW83"/>
<dbReference type="PANTHER" id="PTHR36849:SF1">
    <property type="entry name" value="CYTOPLASMIC PROTEIN"/>
    <property type="match status" value="1"/>
</dbReference>
<proteinExistence type="predicted"/>
<protein>
    <submittedName>
        <fullName evidence="1">Putative uroporphyrin-III c-methyltransferase</fullName>
        <ecNumber evidence="1">2.1.1.107</ecNumber>
    </submittedName>
</protein>
<dbReference type="GO" id="GO:0004851">
    <property type="term" value="F:uroporphyrin-III C-methyltransferase activity"/>
    <property type="evidence" value="ECO:0007669"/>
    <property type="project" value="UniProtKB-EC"/>
</dbReference>
<dbReference type="Proteomes" id="UP000194141">
    <property type="component" value="Unassembled WGS sequence"/>
</dbReference>
<dbReference type="EC" id="2.1.1.107" evidence="1"/>
<evidence type="ECO:0000313" key="2">
    <source>
        <dbReference type="Proteomes" id="UP000194141"/>
    </source>
</evidence>
<dbReference type="STRING" id="1562698.DESAMIL20_1344"/>
<keyword evidence="2" id="KW-1185">Reference proteome</keyword>
<dbReference type="PANTHER" id="PTHR36849">
    <property type="entry name" value="CYTOPLASMIC PROTEIN-RELATED"/>
    <property type="match status" value="1"/>
</dbReference>
<dbReference type="EMBL" id="MDSU01000018">
    <property type="protein sequence ID" value="OSS41791.1"/>
    <property type="molecule type" value="Genomic_DNA"/>
</dbReference>
<keyword evidence="1" id="KW-0808">Transferase</keyword>